<dbReference type="Pfam" id="PF00069">
    <property type="entry name" value="Pkinase"/>
    <property type="match status" value="1"/>
</dbReference>
<evidence type="ECO:0000313" key="9">
    <source>
        <dbReference type="Proteomes" id="UP001139031"/>
    </source>
</evidence>
<feature type="binding site" evidence="5">
    <location>
        <position position="47"/>
    </location>
    <ligand>
        <name>ATP</name>
        <dbReference type="ChEBI" id="CHEBI:30616"/>
    </ligand>
</feature>
<keyword evidence="1" id="KW-0808">Transferase</keyword>
<sequence length="599" mass="63319">MLDSAKDPLIGAVLERRYEVLAALGRGGMGTVYLAEDKRLKRRYALKVLLPELATDRVFVDRFLREAQTIAQFEHPNIVNIHSFGEEPSGVVFFTMELLSGEDLDARIGARAERPYSIKDACAWAVQLARAVAAVHDGGLIHRDLKASNAFLARRPDGESVVKLLDFGIVRPEANSDLTRTGIALGTPSHMSPEQCRNLKLDRRSDIYSFGVLLFKLLTGRVPFTGDAVQVATQHCLAPVPMPSSINPAVPPELDALVVRLMAKEPHDRPQSMHEVVTVLASIHASAPAQAGAARTATASEVVRAVADEPGQRAAAPADTILEEQEEATTAPRPAPPVADPETTPNPRAASSVVALPSTRTDPEQAPVVVLPAPTQSRPGRAIVLTAVMGLLAIVTVVIATREPAGVQLAPVAEQPLSPSEAPAVENSRSHDSAVPGPASPPAVAVPESQEVEAPPPTAEAPPPTAEAPPPPVETRQERPVSAPEPEKIKPKAKATPKPAPPASATKPPASSPAPTSTGPAGPPVSQSKSQLQSRARACRKTHNAEGSPLLVFDVATTSDGKVVRVETTHKTALAECLRAAIRETLFEPKTQVGLEVKL</sequence>
<reference evidence="8" key="1">
    <citation type="submission" date="2021-08" db="EMBL/GenBank/DDBJ databases">
        <authorList>
            <person name="Stevens D.C."/>
        </authorList>
    </citation>
    <scope>NUCLEOTIDE SEQUENCE</scope>
    <source>
        <strain evidence="8">DSM 53165</strain>
    </source>
</reference>
<dbReference type="PANTHER" id="PTHR43289">
    <property type="entry name" value="MITOGEN-ACTIVATED PROTEIN KINASE KINASE KINASE 20-RELATED"/>
    <property type="match status" value="1"/>
</dbReference>
<feature type="region of interest" description="Disordered" evidence="6">
    <location>
        <begin position="412"/>
        <end position="543"/>
    </location>
</feature>
<keyword evidence="9" id="KW-1185">Reference proteome</keyword>
<feature type="compositionally biased region" description="Polar residues" evidence="6">
    <location>
        <begin position="525"/>
        <end position="534"/>
    </location>
</feature>
<dbReference type="EMBL" id="JAIRAU010000029">
    <property type="protein sequence ID" value="MBZ5712317.1"/>
    <property type="molecule type" value="Genomic_DNA"/>
</dbReference>
<proteinExistence type="predicted"/>
<evidence type="ECO:0000256" key="2">
    <source>
        <dbReference type="ARBA" id="ARBA00022741"/>
    </source>
</evidence>
<dbReference type="Gene3D" id="3.30.200.20">
    <property type="entry name" value="Phosphorylase Kinase, domain 1"/>
    <property type="match status" value="1"/>
</dbReference>
<feature type="compositionally biased region" description="Pro residues" evidence="6">
    <location>
        <begin position="454"/>
        <end position="473"/>
    </location>
</feature>
<gene>
    <name evidence="8" type="ORF">K7C98_24005</name>
</gene>
<feature type="compositionally biased region" description="Basic and acidic residues" evidence="6">
    <location>
        <begin position="475"/>
        <end position="490"/>
    </location>
</feature>
<comment type="caution">
    <text evidence="8">The sequence shown here is derived from an EMBL/GenBank/DDBJ whole genome shotgun (WGS) entry which is preliminary data.</text>
</comment>
<keyword evidence="4 5" id="KW-0067">ATP-binding</keyword>
<feature type="compositionally biased region" description="Low complexity" evidence="6">
    <location>
        <begin position="503"/>
        <end position="520"/>
    </location>
</feature>
<organism evidence="8 9">
    <name type="scientific">Nannocystis pusilla</name>
    <dbReference type="NCBI Taxonomy" id="889268"/>
    <lineage>
        <taxon>Bacteria</taxon>
        <taxon>Pseudomonadati</taxon>
        <taxon>Myxococcota</taxon>
        <taxon>Polyangia</taxon>
        <taxon>Nannocystales</taxon>
        <taxon>Nannocystaceae</taxon>
        <taxon>Nannocystis</taxon>
    </lineage>
</organism>
<feature type="compositionally biased region" description="Low complexity" evidence="6">
    <location>
        <begin position="433"/>
        <end position="453"/>
    </location>
</feature>
<dbReference type="InterPro" id="IPR000719">
    <property type="entry name" value="Prot_kinase_dom"/>
</dbReference>
<evidence type="ECO:0000256" key="5">
    <source>
        <dbReference type="PROSITE-ProRule" id="PRU10141"/>
    </source>
</evidence>
<protein>
    <submittedName>
        <fullName evidence="8">Protein kinase</fullName>
    </submittedName>
</protein>
<name>A0ABS7TVN5_9BACT</name>
<dbReference type="Proteomes" id="UP001139031">
    <property type="component" value="Unassembled WGS sequence"/>
</dbReference>
<dbReference type="Gene3D" id="1.10.510.10">
    <property type="entry name" value="Transferase(Phosphotransferase) domain 1"/>
    <property type="match status" value="1"/>
</dbReference>
<evidence type="ECO:0000259" key="7">
    <source>
        <dbReference type="PROSITE" id="PS50011"/>
    </source>
</evidence>
<dbReference type="InterPro" id="IPR011009">
    <property type="entry name" value="Kinase-like_dom_sf"/>
</dbReference>
<evidence type="ECO:0000256" key="4">
    <source>
        <dbReference type="ARBA" id="ARBA00022840"/>
    </source>
</evidence>
<dbReference type="SMART" id="SM00220">
    <property type="entry name" value="S_TKc"/>
    <property type="match status" value="1"/>
</dbReference>
<evidence type="ECO:0000256" key="6">
    <source>
        <dbReference type="SAM" id="MobiDB-lite"/>
    </source>
</evidence>
<dbReference type="InterPro" id="IPR017441">
    <property type="entry name" value="Protein_kinase_ATP_BS"/>
</dbReference>
<dbReference type="PROSITE" id="PS00107">
    <property type="entry name" value="PROTEIN_KINASE_ATP"/>
    <property type="match status" value="1"/>
</dbReference>
<dbReference type="PRINTS" id="PR01217">
    <property type="entry name" value="PRICHEXTENSN"/>
</dbReference>
<evidence type="ECO:0000256" key="1">
    <source>
        <dbReference type="ARBA" id="ARBA00022679"/>
    </source>
</evidence>
<keyword evidence="3 8" id="KW-0418">Kinase</keyword>
<keyword evidence="2 5" id="KW-0547">Nucleotide-binding</keyword>
<dbReference type="CDD" id="cd14014">
    <property type="entry name" value="STKc_PknB_like"/>
    <property type="match status" value="1"/>
</dbReference>
<evidence type="ECO:0000256" key="3">
    <source>
        <dbReference type="ARBA" id="ARBA00022777"/>
    </source>
</evidence>
<dbReference type="RefSeq" id="WP_224194078.1">
    <property type="nucleotide sequence ID" value="NZ_JAIRAU010000029.1"/>
</dbReference>
<dbReference type="PROSITE" id="PS50011">
    <property type="entry name" value="PROTEIN_KINASE_DOM"/>
    <property type="match status" value="1"/>
</dbReference>
<dbReference type="PANTHER" id="PTHR43289:SF34">
    <property type="entry name" value="SERINE_THREONINE-PROTEIN KINASE YBDM-RELATED"/>
    <property type="match status" value="1"/>
</dbReference>
<accession>A0ABS7TVN5</accession>
<feature type="domain" description="Protein kinase" evidence="7">
    <location>
        <begin position="18"/>
        <end position="287"/>
    </location>
</feature>
<feature type="region of interest" description="Disordered" evidence="6">
    <location>
        <begin position="324"/>
        <end position="369"/>
    </location>
</feature>
<dbReference type="SUPFAM" id="SSF56112">
    <property type="entry name" value="Protein kinase-like (PK-like)"/>
    <property type="match status" value="1"/>
</dbReference>
<evidence type="ECO:0000313" key="8">
    <source>
        <dbReference type="EMBL" id="MBZ5712317.1"/>
    </source>
</evidence>
<dbReference type="GO" id="GO:0016301">
    <property type="term" value="F:kinase activity"/>
    <property type="evidence" value="ECO:0007669"/>
    <property type="project" value="UniProtKB-KW"/>
</dbReference>